<evidence type="ECO:0000256" key="3">
    <source>
        <dbReference type="ARBA" id="ARBA00022448"/>
    </source>
</evidence>
<keyword evidence="6 8" id="KW-1133">Transmembrane helix</keyword>
<dbReference type="CDD" id="cd12822">
    <property type="entry name" value="TmCorA-like"/>
    <property type="match status" value="1"/>
</dbReference>
<evidence type="ECO:0000256" key="2">
    <source>
        <dbReference type="ARBA" id="ARBA00009765"/>
    </source>
</evidence>
<keyword evidence="8" id="KW-0406">Ion transport</keyword>
<dbReference type="GO" id="GO:0015095">
    <property type="term" value="F:magnesium ion transmembrane transporter activity"/>
    <property type="evidence" value="ECO:0007669"/>
    <property type="project" value="UniProtKB-UniRule"/>
</dbReference>
<gene>
    <name evidence="8" type="primary">corA</name>
    <name evidence="9" type="ORF">HNQ77_005020</name>
</gene>
<feature type="transmembrane region" description="Helical" evidence="8">
    <location>
        <begin position="230"/>
        <end position="250"/>
    </location>
</feature>
<dbReference type="Gene3D" id="3.30.460.20">
    <property type="entry name" value="CorA soluble domain-like"/>
    <property type="match status" value="1"/>
</dbReference>
<dbReference type="SUPFAM" id="SSF144083">
    <property type="entry name" value="Magnesium transport protein CorA, transmembrane region"/>
    <property type="match status" value="1"/>
</dbReference>
<dbReference type="InterPro" id="IPR002523">
    <property type="entry name" value="MgTranspt_CorA/ZnTranspt_ZntB"/>
</dbReference>
<evidence type="ECO:0000313" key="9">
    <source>
        <dbReference type="EMBL" id="MBB6147035.1"/>
    </source>
</evidence>
<dbReference type="SUPFAM" id="SSF143865">
    <property type="entry name" value="CorA soluble domain-like"/>
    <property type="match status" value="1"/>
</dbReference>
<dbReference type="RefSeq" id="WP_050060007.1">
    <property type="nucleotide sequence ID" value="NZ_JACHEK010000012.1"/>
</dbReference>
<proteinExistence type="inferred from homology"/>
<dbReference type="Pfam" id="PF01544">
    <property type="entry name" value="CorA"/>
    <property type="match status" value="1"/>
</dbReference>
<dbReference type="InterPro" id="IPR045863">
    <property type="entry name" value="CorA_TM1_TM2"/>
</dbReference>
<dbReference type="PANTHER" id="PTHR46494:SF1">
    <property type="entry name" value="CORA FAMILY METAL ION TRANSPORTER (EUROFUNG)"/>
    <property type="match status" value="1"/>
</dbReference>
<organism evidence="9 10">
    <name type="scientific">Silvibacterium bohemicum</name>
    <dbReference type="NCBI Taxonomy" id="1577686"/>
    <lineage>
        <taxon>Bacteria</taxon>
        <taxon>Pseudomonadati</taxon>
        <taxon>Acidobacteriota</taxon>
        <taxon>Terriglobia</taxon>
        <taxon>Terriglobales</taxon>
        <taxon>Acidobacteriaceae</taxon>
        <taxon>Silvibacterium</taxon>
    </lineage>
</organism>
<evidence type="ECO:0000256" key="8">
    <source>
        <dbReference type="RuleBase" id="RU362010"/>
    </source>
</evidence>
<dbReference type="InterPro" id="IPR004488">
    <property type="entry name" value="Mg/Co-transport_prot_CorA"/>
</dbReference>
<sequence length="288" mass="33052">MAWYELKSADDTRLDELAERFQLHPLHVQDCRDADARIKIEQGDNYHFIVLRPLQLLEGEEELHQSPLTMFVGKEFFITIGDEQCVAIREALERARRAGSDTLPDRLLYLIFDTVVDSYFKAVDTMDDRIDVVEDNVLDNPSPSTLQHIFDLKRALIDLRRIIVNTRDIGMRLQRDSELIDRELYPFFRDIYDHLLRLADSVETLRDLLNNTLDVYLSSVANRTNQVMKVLTVLSTIALPALVISGIYGMNLKGLPFLDSNYGSAIVGGMMVLSTVLLLILLRALRWL</sequence>
<keyword evidence="8" id="KW-0460">Magnesium</keyword>
<dbReference type="NCBIfam" id="TIGR00383">
    <property type="entry name" value="corA"/>
    <property type="match status" value="1"/>
</dbReference>
<dbReference type="PANTHER" id="PTHR46494">
    <property type="entry name" value="CORA FAMILY METAL ION TRANSPORTER (EUROFUNG)"/>
    <property type="match status" value="1"/>
</dbReference>
<dbReference type="InterPro" id="IPR045861">
    <property type="entry name" value="CorA_cytoplasmic_dom"/>
</dbReference>
<keyword evidence="3 8" id="KW-0813">Transport</keyword>
<dbReference type="OrthoDB" id="9803416at2"/>
<dbReference type="EMBL" id="JACHEK010000012">
    <property type="protein sequence ID" value="MBB6147035.1"/>
    <property type="molecule type" value="Genomic_DNA"/>
</dbReference>
<accession>A0A841K209</accession>
<keyword evidence="5 8" id="KW-0812">Transmembrane</keyword>
<reference evidence="9 10" key="1">
    <citation type="submission" date="2020-08" db="EMBL/GenBank/DDBJ databases">
        <title>Genomic Encyclopedia of Type Strains, Phase IV (KMG-IV): sequencing the most valuable type-strain genomes for metagenomic binning, comparative biology and taxonomic classification.</title>
        <authorList>
            <person name="Goeker M."/>
        </authorList>
    </citation>
    <scope>NUCLEOTIDE SEQUENCE [LARGE SCALE GENOMIC DNA]</scope>
    <source>
        <strain evidence="9 10">DSM 103733</strain>
    </source>
</reference>
<dbReference type="Gene3D" id="1.20.58.340">
    <property type="entry name" value="Magnesium transport protein CorA, transmembrane region"/>
    <property type="match status" value="2"/>
</dbReference>
<protein>
    <recommendedName>
        <fullName evidence="8">Magnesium transport protein CorA</fullName>
    </recommendedName>
</protein>
<name>A0A841K209_9BACT</name>
<evidence type="ECO:0000256" key="6">
    <source>
        <dbReference type="ARBA" id="ARBA00022989"/>
    </source>
</evidence>
<comment type="similarity">
    <text evidence="2 8">Belongs to the CorA metal ion transporter (MIT) (TC 1.A.35) family.</text>
</comment>
<dbReference type="FunFam" id="1.20.58.340:FF:000012">
    <property type="entry name" value="Magnesium transport protein CorA"/>
    <property type="match status" value="1"/>
</dbReference>
<dbReference type="GO" id="GO:0050897">
    <property type="term" value="F:cobalt ion binding"/>
    <property type="evidence" value="ECO:0007669"/>
    <property type="project" value="TreeGrafter"/>
</dbReference>
<evidence type="ECO:0000256" key="1">
    <source>
        <dbReference type="ARBA" id="ARBA00004651"/>
    </source>
</evidence>
<keyword evidence="4 8" id="KW-1003">Cell membrane</keyword>
<comment type="caution">
    <text evidence="9">The sequence shown here is derived from an EMBL/GenBank/DDBJ whole genome shotgun (WGS) entry which is preliminary data.</text>
</comment>
<evidence type="ECO:0000256" key="5">
    <source>
        <dbReference type="ARBA" id="ARBA00022692"/>
    </source>
</evidence>
<comment type="function">
    <text evidence="8">Mediates influx of magnesium ions.</text>
</comment>
<dbReference type="AlphaFoldDB" id="A0A841K209"/>
<evidence type="ECO:0000256" key="7">
    <source>
        <dbReference type="ARBA" id="ARBA00023136"/>
    </source>
</evidence>
<dbReference type="GO" id="GO:0005886">
    <property type="term" value="C:plasma membrane"/>
    <property type="evidence" value="ECO:0007669"/>
    <property type="project" value="UniProtKB-SubCell"/>
</dbReference>
<keyword evidence="10" id="KW-1185">Reference proteome</keyword>
<comment type="subcellular location">
    <subcellularLocation>
        <location evidence="1">Cell membrane</location>
        <topology evidence="1">Multi-pass membrane protein</topology>
    </subcellularLocation>
    <subcellularLocation>
        <location evidence="8">Membrane</location>
        <topology evidence="8">Multi-pass membrane protein</topology>
    </subcellularLocation>
</comment>
<evidence type="ECO:0000256" key="4">
    <source>
        <dbReference type="ARBA" id="ARBA00022475"/>
    </source>
</evidence>
<dbReference type="GO" id="GO:0015087">
    <property type="term" value="F:cobalt ion transmembrane transporter activity"/>
    <property type="evidence" value="ECO:0007669"/>
    <property type="project" value="UniProtKB-UniRule"/>
</dbReference>
<dbReference type="GO" id="GO:0000287">
    <property type="term" value="F:magnesium ion binding"/>
    <property type="evidence" value="ECO:0007669"/>
    <property type="project" value="TreeGrafter"/>
</dbReference>
<keyword evidence="7 8" id="KW-0472">Membrane</keyword>
<dbReference type="Proteomes" id="UP000538666">
    <property type="component" value="Unassembled WGS sequence"/>
</dbReference>
<feature type="transmembrane region" description="Helical" evidence="8">
    <location>
        <begin position="262"/>
        <end position="282"/>
    </location>
</feature>
<evidence type="ECO:0000313" key="10">
    <source>
        <dbReference type="Proteomes" id="UP000538666"/>
    </source>
</evidence>